<keyword evidence="3" id="KW-1185">Reference proteome</keyword>
<protein>
    <submittedName>
        <fullName evidence="2">Uncharacterized protein</fullName>
    </submittedName>
</protein>
<comment type="caution">
    <text evidence="2">The sequence shown here is derived from an EMBL/GenBank/DDBJ whole genome shotgun (WGS) entry which is preliminary data.</text>
</comment>
<reference evidence="2 3" key="1">
    <citation type="journal article" date="2013" name="Stand. Genomic Sci.">
        <title>Genomic Encyclopedia of Type Strains, Phase I: The one thousand microbial genomes (KMG-I) project.</title>
        <authorList>
            <person name="Kyrpides N.C."/>
            <person name="Woyke T."/>
            <person name="Eisen J.A."/>
            <person name="Garrity G."/>
            <person name="Lilburn T.G."/>
            <person name="Beck B.J."/>
            <person name="Whitman W.B."/>
            <person name="Hugenholtz P."/>
            <person name="Klenk H.P."/>
        </authorList>
    </citation>
    <scope>NUCLEOTIDE SEQUENCE [LARGE SCALE GENOMIC DNA]</scope>
    <source>
        <strain evidence="2 3">DSM 13484</strain>
    </source>
</reference>
<gene>
    <name evidence="2" type="ORF">LX66_4867</name>
</gene>
<evidence type="ECO:0000256" key="1">
    <source>
        <dbReference type="SAM" id="MobiDB-lite"/>
    </source>
</evidence>
<dbReference type="OrthoDB" id="10012530at2"/>
<evidence type="ECO:0000313" key="2">
    <source>
        <dbReference type="EMBL" id="TWI84497.1"/>
    </source>
</evidence>
<feature type="compositionally biased region" description="Basic and acidic residues" evidence="1">
    <location>
        <begin position="54"/>
        <end position="67"/>
    </location>
</feature>
<name>A0A562ST96_CHIJA</name>
<feature type="region of interest" description="Disordered" evidence="1">
    <location>
        <begin position="52"/>
        <end position="87"/>
    </location>
</feature>
<accession>A0A562ST96</accession>
<feature type="region of interest" description="Disordered" evidence="1">
    <location>
        <begin position="1"/>
        <end position="20"/>
    </location>
</feature>
<dbReference type="Proteomes" id="UP000316778">
    <property type="component" value="Unassembled WGS sequence"/>
</dbReference>
<dbReference type="RefSeq" id="WP_145718198.1">
    <property type="nucleotide sequence ID" value="NZ_BAAAFY010000002.1"/>
</dbReference>
<organism evidence="2 3">
    <name type="scientific">Chitinophaga japonensis</name>
    <name type="common">Flexibacter japonensis</name>
    <dbReference type="NCBI Taxonomy" id="104662"/>
    <lineage>
        <taxon>Bacteria</taxon>
        <taxon>Pseudomonadati</taxon>
        <taxon>Bacteroidota</taxon>
        <taxon>Chitinophagia</taxon>
        <taxon>Chitinophagales</taxon>
        <taxon>Chitinophagaceae</taxon>
        <taxon>Chitinophaga</taxon>
    </lineage>
</organism>
<evidence type="ECO:0000313" key="3">
    <source>
        <dbReference type="Proteomes" id="UP000316778"/>
    </source>
</evidence>
<proteinExistence type="predicted"/>
<sequence>MGGNSKVQGGNHKDARKGLEQQLSTLLTGWKDQLGEKKFRNRIKKAAKLLSKGLPDKKKTPAIKEKAAATTGKKAKTGKKAAATPAS</sequence>
<dbReference type="EMBL" id="VLLG01000005">
    <property type="protein sequence ID" value="TWI84497.1"/>
    <property type="molecule type" value="Genomic_DNA"/>
</dbReference>
<dbReference type="AlphaFoldDB" id="A0A562ST96"/>